<evidence type="ECO:0000313" key="7">
    <source>
        <dbReference type="EMBL" id="KKS33282.1"/>
    </source>
</evidence>
<dbReference type="Pfam" id="PF00009">
    <property type="entry name" value="GTP_EFTU"/>
    <property type="match status" value="1"/>
</dbReference>
<dbReference type="SUPFAM" id="SSF52540">
    <property type="entry name" value="P-loop containing nucleoside triphosphate hydrolases"/>
    <property type="match status" value="1"/>
</dbReference>
<dbReference type="Gene3D" id="3.40.50.300">
    <property type="entry name" value="P-loop containing nucleotide triphosphate hydrolases"/>
    <property type="match status" value="1"/>
</dbReference>
<evidence type="ECO:0000256" key="5">
    <source>
        <dbReference type="ARBA" id="ARBA00023134"/>
    </source>
</evidence>
<sequence length="461" mass="48925">MIKNRPPIVVVLGHVDHGKTSLLDALNKTNIAAREAGGITQSTRAFQLLNANSQLPITFIDTPGHAAFSQMRSRGGQIADIAILVVSAVDGVMPQTKESIETIQAAKIPMIIAINKMDVAGASAEKVKSQLAGLGETVEISAKTGQGLPELLDLIHLINDLNPAQADPEKPLQAIVLESSLDPRKGSLATLIIKDGTLHQADAIYLGEKLIGKARSLSVDPALPSTPVEVSGLSEVPPVGSILSTRPSNNITSPPPLTARPRIESENLRGGVGGGDIEPGVFKIILKADVAGSLEAITYSLPPEVKILLSGTGDITESDILTASPLKIKVLGFNVRVSGSTLKLAEIEKVTVKTFNIIYELLDYVDKLVHPKVTEITTGKAEILAEFKMNGVRIAGCKCTEGQILKGDTVRVEGREVKIKSLHLGKTETEKVKLGQEFGVVFNPYIDFKVGGSIMAIQIHG</sequence>
<proteinExistence type="inferred from homology"/>
<dbReference type="InterPro" id="IPR015760">
    <property type="entry name" value="TIF_IF2"/>
</dbReference>
<dbReference type="InterPro" id="IPR000795">
    <property type="entry name" value="T_Tr_GTP-bd_dom"/>
</dbReference>
<dbReference type="GO" id="GO:0005737">
    <property type="term" value="C:cytoplasm"/>
    <property type="evidence" value="ECO:0007669"/>
    <property type="project" value="TreeGrafter"/>
</dbReference>
<dbReference type="InterPro" id="IPR036925">
    <property type="entry name" value="TIF_IF2_dom3_sf"/>
</dbReference>
<accession>A0A0G0Y979</accession>
<dbReference type="CDD" id="cd01887">
    <property type="entry name" value="IF2_eIF5B"/>
    <property type="match status" value="1"/>
</dbReference>
<dbReference type="STRING" id="1618356.UU93_C0001G0113"/>
<dbReference type="PATRIC" id="fig|1618356.3.peg.115"/>
<dbReference type="InterPro" id="IPR027417">
    <property type="entry name" value="P-loop_NTPase"/>
</dbReference>
<keyword evidence="3" id="KW-0547">Nucleotide-binding</keyword>
<evidence type="ECO:0000313" key="8">
    <source>
        <dbReference type="Proteomes" id="UP000034160"/>
    </source>
</evidence>
<organism evidence="7 8">
    <name type="scientific">Candidatus Amesbacteria bacterium GW2011_GWA2_42_12</name>
    <dbReference type="NCBI Taxonomy" id="1618356"/>
    <lineage>
        <taxon>Bacteria</taxon>
        <taxon>Candidatus Amesiibacteriota</taxon>
    </lineage>
</organism>
<dbReference type="InterPro" id="IPR053905">
    <property type="entry name" value="EF-G-like_DII"/>
</dbReference>
<evidence type="ECO:0000259" key="6">
    <source>
        <dbReference type="PROSITE" id="PS51722"/>
    </source>
</evidence>
<dbReference type="InterPro" id="IPR009000">
    <property type="entry name" value="Transl_B-barrel_sf"/>
</dbReference>
<dbReference type="InterPro" id="IPR005225">
    <property type="entry name" value="Small_GTP-bd"/>
</dbReference>
<dbReference type="Gene3D" id="3.40.50.10050">
    <property type="entry name" value="Translation initiation factor IF- 2, domain 3"/>
    <property type="match status" value="1"/>
</dbReference>
<name>A0A0G0Y979_9BACT</name>
<gene>
    <name evidence="7" type="ORF">UU93_C0001G0113</name>
</gene>
<dbReference type="InterPro" id="IPR023115">
    <property type="entry name" value="TIF_IF2_dom3"/>
</dbReference>
<keyword evidence="2 7" id="KW-0396">Initiation factor</keyword>
<keyword evidence="5" id="KW-0342">GTP-binding</keyword>
<dbReference type="GO" id="GO:0003924">
    <property type="term" value="F:GTPase activity"/>
    <property type="evidence" value="ECO:0007669"/>
    <property type="project" value="InterPro"/>
</dbReference>
<dbReference type="FunFam" id="3.40.50.10050:FF:000001">
    <property type="entry name" value="Translation initiation factor IF-2"/>
    <property type="match status" value="1"/>
</dbReference>
<dbReference type="Gene3D" id="2.40.30.10">
    <property type="entry name" value="Translation factors"/>
    <property type="match status" value="2"/>
</dbReference>
<dbReference type="GO" id="GO:0005525">
    <property type="term" value="F:GTP binding"/>
    <property type="evidence" value="ECO:0007669"/>
    <property type="project" value="UniProtKB-KW"/>
</dbReference>
<dbReference type="PANTHER" id="PTHR43381:SF4">
    <property type="entry name" value="EUKARYOTIC TRANSLATION INITIATION FACTOR 5B"/>
    <property type="match status" value="1"/>
</dbReference>
<dbReference type="EMBL" id="LCCN01000001">
    <property type="protein sequence ID" value="KKS33282.1"/>
    <property type="molecule type" value="Genomic_DNA"/>
</dbReference>
<dbReference type="Pfam" id="PF22042">
    <property type="entry name" value="EF-G_D2"/>
    <property type="match status" value="1"/>
</dbReference>
<evidence type="ECO:0000256" key="3">
    <source>
        <dbReference type="ARBA" id="ARBA00022741"/>
    </source>
</evidence>
<dbReference type="AlphaFoldDB" id="A0A0G0Y979"/>
<dbReference type="SUPFAM" id="SSF50447">
    <property type="entry name" value="Translation proteins"/>
    <property type="match status" value="2"/>
</dbReference>
<dbReference type="Pfam" id="PF11987">
    <property type="entry name" value="IF-2"/>
    <property type="match status" value="1"/>
</dbReference>
<dbReference type="FunFam" id="3.40.50.300:FF:000019">
    <property type="entry name" value="Translation initiation factor IF-2"/>
    <property type="match status" value="1"/>
</dbReference>
<dbReference type="NCBIfam" id="TIGR00231">
    <property type="entry name" value="small_GTP"/>
    <property type="match status" value="1"/>
</dbReference>
<dbReference type="Proteomes" id="UP000034160">
    <property type="component" value="Unassembled WGS sequence"/>
</dbReference>
<protein>
    <submittedName>
        <fullName evidence="7">Translation initiation factor IF-2</fullName>
    </submittedName>
</protein>
<comment type="caution">
    <text evidence="7">The sequence shown here is derived from an EMBL/GenBank/DDBJ whole genome shotgun (WGS) entry which is preliminary data.</text>
</comment>
<reference evidence="7 8" key="1">
    <citation type="journal article" date="2015" name="Nature">
        <title>rRNA introns, odd ribosomes, and small enigmatic genomes across a large radiation of phyla.</title>
        <authorList>
            <person name="Brown C.T."/>
            <person name="Hug L.A."/>
            <person name="Thomas B.C."/>
            <person name="Sharon I."/>
            <person name="Castelle C.J."/>
            <person name="Singh A."/>
            <person name="Wilkins M.J."/>
            <person name="Williams K.H."/>
            <person name="Banfield J.F."/>
        </authorList>
    </citation>
    <scope>NUCLEOTIDE SEQUENCE [LARGE SCALE GENOMIC DNA]</scope>
</reference>
<keyword evidence="4" id="KW-0648">Protein biosynthesis</keyword>
<dbReference type="SUPFAM" id="SSF52156">
    <property type="entry name" value="Initiation factor IF2/eIF5b, domain 3"/>
    <property type="match status" value="1"/>
</dbReference>
<evidence type="ECO:0000256" key="2">
    <source>
        <dbReference type="ARBA" id="ARBA00022540"/>
    </source>
</evidence>
<evidence type="ECO:0000256" key="4">
    <source>
        <dbReference type="ARBA" id="ARBA00022917"/>
    </source>
</evidence>
<dbReference type="PROSITE" id="PS51722">
    <property type="entry name" value="G_TR_2"/>
    <property type="match status" value="1"/>
</dbReference>
<dbReference type="GO" id="GO:0003743">
    <property type="term" value="F:translation initiation factor activity"/>
    <property type="evidence" value="ECO:0007669"/>
    <property type="project" value="UniProtKB-KW"/>
</dbReference>
<dbReference type="PANTHER" id="PTHR43381">
    <property type="entry name" value="TRANSLATION INITIATION FACTOR IF-2-RELATED"/>
    <property type="match status" value="1"/>
</dbReference>
<evidence type="ECO:0000256" key="1">
    <source>
        <dbReference type="ARBA" id="ARBA00007733"/>
    </source>
</evidence>
<comment type="similarity">
    <text evidence="1">Belongs to the TRAFAC class translation factor GTPase superfamily. Classic translation factor GTPase family. IF-2 subfamily.</text>
</comment>
<feature type="domain" description="Tr-type G" evidence="6">
    <location>
        <begin position="4"/>
        <end position="164"/>
    </location>
</feature>